<proteinExistence type="predicted"/>
<dbReference type="EMBL" id="JAAVTX010000001">
    <property type="protein sequence ID" value="NKE43444.1"/>
    <property type="molecule type" value="Genomic_DNA"/>
</dbReference>
<evidence type="ECO:0000313" key="1">
    <source>
        <dbReference type="EMBL" id="NKE43444.1"/>
    </source>
</evidence>
<keyword evidence="2" id="KW-1185">Reference proteome</keyword>
<dbReference type="Pfam" id="PF12974">
    <property type="entry name" value="Phosphonate-bd"/>
    <property type="match status" value="1"/>
</dbReference>
<accession>A0ABX1EVY2</accession>
<dbReference type="RefSeq" id="WP_168046441.1">
    <property type="nucleotide sequence ID" value="NZ_JAATJR010000001.1"/>
</dbReference>
<dbReference type="CDD" id="cd13571">
    <property type="entry name" value="PBP2_PnhD_1"/>
    <property type="match status" value="1"/>
</dbReference>
<reference evidence="1 2" key="1">
    <citation type="submission" date="2020-03" db="EMBL/GenBank/DDBJ databases">
        <title>Roseomonas selenitidurans sp. nov. isolated from soil.</title>
        <authorList>
            <person name="Liu H."/>
        </authorList>
    </citation>
    <scope>NUCLEOTIDE SEQUENCE [LARGE SCALE GENOMIC DNA]</scope>
    <source>
        <strain evidence="1 2">JCM 15073</strain>
    </source>
</reference>
<comment type="caution">
    <text evidence="1">The sequence shown here is derived from an EMBL/GenBank/DDBJ whole genome shotgun (WGS) entry which is preliminary data.</text>
</comment>
<dbReference type="PANTHER" id="PTHR35841">
    <property type="entry name" value="PHOSPHONATES-BINDING PERIPLASMIC PROTEIN"/>
    <property type="match status" value="1"/>
</dbReference>
<dbReference type="Proteomes" id="UP000765160">
    <property type="component" value="Unassembled WGS sequence"/>
</dbReference>
<name>A0ABX1EVY2_9PROT</name>
<organism evidence="1 2">
    <name type="scientific">Falsiroseomonas frigidaquae</name>
    <dbReference type="NCBI Taxonomy" id="487318"/>
    <lineage>
        <taxon>Bacteria</taxon>
        <taxon>Pseudomonadati</taxon>
        <taxon>Pseudomonadota</taxon>
        <taxon>Alphaproteobacteria</taxon>
        <taxon>Acetobacterales</taxon>
        <taxon>Roseomonadaceae</taxon>
        <taxon>Falsiroseomonas</taxon>
    </lineage>
</organism>
<protein>
    <submittedName>
        <fullName evidence="1">PhnD/SsuA/transferrin family substrate-binding protein</fullName>
    </submittedName>
</protein>
<sequence>MKASGLVHRRTLLAAASVALPRPGRAVASVRFGLTPVFLDSDLVLLRDLGGHLEAALGVPVQLVKRRTYQEVIAMLLAGQLDAAWICGFPYVRHADRLSLLAVPLHHGRPLYQSYLISDASLEASSIEDLRGRSHAFSDPDSNSGFLVTRWLLAARQERPEEFFNRPFFAYGHRNVLRAVGAGLAESGSVDGYVWETVADREPALTAGTRVIARSEWHGFPPICCLTERREGPTARALAAAFTGMAGHPSGRRVLEALQLDGFVPGAPSLYDGIARMAAAVGMPR</sequence>
<evidence type="ECO:0000313" key="2">
    <source>
        <dbReference type="Proteomes" id="UP000765160"/>
    </source>
</evidence>
<dbReference type="SUPFAM" id="SSF53850">
    <property type="entry name" value="Periplasmic binding protein-like II"/>
    <property type="match status" value="1"/>
</dbReference>
<gene>
    <name evidence="1" type="ORF">HB662_01550</name>
</gene>
<dbReference type="PANTHER" id="PTHR35841:SF1">
    <property type="entry name" value="PHOSPHONATES-BINDING PERIPLASMIC PROTEIN"/>
    <property type="match status" value="1"/>
</dbReference>
<dbReference type="Gene3D" id="3.40.190.10">
    <property type="entry name" value="Periplasmic binding protein-like II"/>
    <property type="match status" value="2"/>
</dbReference>